<sequence>MNSGTFYLYEYENNKRRRNVGFIKVSRHYRSCILQIHARGIPVGNGASLELYAFYRDDADLIAEQIAVLNCFRKNVSARLPIAESRFPEGRPLPQIDGFFLRLPGGQSALFWMASAFFFDVDMGKLKIASEARVLSDTAEKNPALSDTASAGEELPHITLPESEEESALPSDNIRQPEETCAPPEILAAEDGSPEENASESTSVVADKKIPEEPEEPLPVSAPSRPTEHSEHSEPDEADGPPGHPSARKIQRSDIARLPRRFWPLANNSFLLHGYHNYNHLMLIEEEGRTWLGVPGVYAPQEARAADLFGFPRFTRSCAAFPELTDEERNDSGDFGHWCRCVGNSRSR</sequence>
<gene>
    <name evidence="3" type="ORF">H9817_00080</name>
</gene>
<reference evidence="3" key="2">
    <citation type="submission" date="2021-04" db="EMBL/GenBank/DDBJ databases">
        <authorList>
            <person name="Gilroy R."/>
        </authorList>
    </citation>
    <scope>NUCLEOTIDE SEQUENCE</scope>
    <source>
        <strain evidence="3">ChiGjej1B1-13045</strain>
    </source>
</reference>
<evidence type="ECO:0000313" key="4">
    <source>
        <dbReference type="Proteomes" id="UP000824017"/>
    </source>
</evidence>
<feature type="compositionally biased region" description="Basic and acidic residues" evidence="1">
    <location>
        <begin position="226"/>
        <end position="235"/>
    </location>
</feature>
<protein>
    <recommendedName>
        <fullName evidence="2">DUF6128 domain-containing protein</fullName>
    </recommendedName>
</protein>
<dbReference type="InterPro" id="IPR046131">
    <property type="entry name" value="DUF6128"/>
</dbReference>
<feature type="region of interest" description="Disordered" evidence="1">
    <location>
        <begin position="137"/>
        <end position="248"/>
    </location>
</feature>
<evidence type="ECO:0000256" key="1">
    <source>
        <dbReference type="SAM" id="MobiDB-lite"/>
    </source>
</evidence>
<evidence type="ECO:0000313" key="3">
    <source>
        <dbReference type="EMBL" id="HIZ12314.1"/>
    </source>
</evidence>
<dbReference type="Proteomes" id="UP000824017">
    <property type="component" value="Unassembled WGS sequence"/>
</dbReference>
<proteinExistence type="predicted"/>
<organism evidence="3 4">
    <name type="scientific">Candidatus Mediterraneibacter stercorigallinarum</name>
    <dbReference type="NCBI Taxonomy" id="2838686"/>
    <lineage>
        <taxon>Bacteria</taxon>
        <taxon>Bacillati</taxon>
        <taxon>Bacillota</taxon>
        <taxon>Clostridia</taxon>
        <taxon>Lachnospirales</taxon>
        <taxon>Lachnospiraceae</taxon>
        <taxon>Mediterraneibacter</taxon>
    </lineage>
</organism>
<evidence type="ECO:0000259" key="2">
    <source>
        <dbReference type="Pfam" id="PF19623"/>
    </source>
</evidence>
<accession>A0A9D2IIN9</accession>
<name>A0A9D2IIN9_9FIRM</name>
<dbReference type="Pfam" id="PF19623">
    <property type="entry name" value="DUF6128"/>
    <property type="match status" value="1"/>
</dbReference>
<reference evidence="3" key="1">
    <citation type="journal article" date="2021" name="PeerJ">
        <title>Extensive microbial diversity within the chicken gut microbiome revealed by metagenomics and culture.</title>
        <authorList>
            <person name="Gilroy R."/>
            <person name="Ravi A."/>
            <person name="Getino M."/>
            <person name="Pursley I."/>
            <person name="Horton D.L."/>
            <person name="Alikhan N.F."/>
            <person name="Baker D."/>
            <person name="Gharbi K."/>
            <person name="Hall N."/>
            <person name="Watson M."/>
            <person name="Adriaenssens E.M."/>
            <person name="Foster-Nyarko E."/>
            <person name="Jarju S."/>
            <person name="Secka A."/>
            <person name="Antonio M."/>
            <person name="Oren A."/>
            <person name="Chaudhuri R.R."/>
            <person name="La Ragione R."/>
            <person name="Hildebrand F."/>
            <person name="Pallen M.J."/>
        </authorList>
    </citation>
    <scope>NUCLEOTIDE SEQUENCE</scope>
    <source>
        <strain evidence="3">ChiGjej1B1-13045</strain>
    </source>
</reference>
<feature type="domain" description="DUF6128" evidence="2">
    <location>
        <begin position="248"/>
        <end position="315"/>
    </location>
</feature>
<dbReference type="AlphaFoldDB" id="A0A9D2IIN9"/>
<dbReference type="EMBL" id="DXCD01000001">
    <property type="protein sequence ID" value="HIZ12314.1"/>
    <property type="molecule type" value="Genomic_DNA"/>
</dbReference>
<comment type="caution">
    <text evidence="3">The sequence shown here is derived from an EMBL/GenBank/DDBJ whole genome shotgun (WGS) entry which is preliminary data.</text>
</comment>